<sequence length="111" mass="12765">MMRSLPDNSYQSTTTFSSYDLHPREPHVSFAISFSVDSAKSAKRGYILQSNQPKSLCKSCKDSTRNDSDYYLNEEKQKGRRMRTIISIDLCQHQSTSRFHIKSRLNHVSTG</sequence>
<organism evidence="2 3">
    <name type="scientific">Lasius platythorax</name>
    <dbReference type="NCBI Taxonomy" id="488582"/>
    <lineage>
        <taxon>Eukaryota</taxon>
        <taxon>Metazoa</taxon>
        <taxon>Ecdysozoa</taxon>
        <taxon>Arthropoda</taxon>
        <taxon>Hexapoda</taxon>
        <taxon>Insecta</taxon>
        <taxon>Pterygota</taxon>
        <taxon>Neoptera</taxon>
        <taxon>Endopterygota</taxon>
        <taxon>Hymenoptera</taxon>
        <taxon>Apocrita</taxon>
        <taxon>Aculeata</taxon>
        <taxon>Formicoidea</taxon>
        <taxon>Formicidae</taxon>
        <taxon>Formicinae</taxon>
        <taxon>Lasius</taxon>
        <taxon>Lasius</taxon>
    </lineage>
</organism>
<dbReference type="AlphaFoldDB" id="A0AAV2NEZ0"/>
<reference evidence="2" key="1">
    <citation type="submission" date="2024-04" db="EMBL/GenBank/DDBJ databases">
        <authorList>
            <consortium name="Molecular Ecology Group"/>
        </authorList>
    </citation>
    <scope>NUCLEOTIDE SEQUENCE</scope>
</reference>
<evidence type="ECO:0000313" key="3">
    <source>
        <dbReference type="Proteomes" id="UP001497644"/>
    </source>
</evidence>
<gene>
    <name evidence="2" type="ORF">LPLAT_LOCUS4237</name>
</gene>
<evidence type="ECO:0000256" key="1">
    <source>
        <dbReference type="SAM" id="MobiDB-lite"/>
    </source>
</evidence>
<evidence type="ECO:0000313" key="2">
    <source>
        <dbReference type="EMBL" id="CAL1678364.1"/>
    </source>
</evidence>
<protein>
    <submittedName>
        <fullName evidence="2">Uncharacterized protein</fullName>
    </submittedName>
</protein>
<keyword evidence="3" id="KW-1185">Reference proteome</keyword>
<feature type="region of interest" description="Disordered" evidence="1">
    <location>
        <begin position="1"/>
        <end position="21"/>
    </location>
</feature>
<feature type="compositionally biased region" description="Polar residues" evidence="1">
    <location>
        <begin position="1"/>
        <end position="18"/>
    </location>
</feature>
<proteinExistence type="predicted"/>
<dbReference type="EMBL" id="OZ034837">
    <property type="protein sequence ID" value="CAL1678364.1"/>
    <property type="molecule type" value="Genomic_DNA"/>
</dbReference>
<name>A0AAV2NEZ0_9HYME</name>
<accession>A0AAV2NEZ0</accession>
<dbReference type="Proteomes" id="UP001497644">
    <property type="component" value="Chromosome 14"/>
</dbReference>